<proteinExistence type="predicted"/>
<gene>
    <name evidence="1" type="ORF">NQ502_02395</name>
</gene>
<evidence type="ECO:0000313" key="1">
    <source>
        <dbReference type="EMBL" id="UWP59929.1"/>
    </source>
</evidence>
<dbReference type="InterPro" id="IPR036563">
    <property type="entry name" value="MoaE_sf"/>
</dbReference>
<evidence type="ECO:0000313" key="2">
    <source>
        <dbReference type="Proteomes" id="UP001060164"/>
    </source>
</evidence>
<dbReference type="EMBL" id="CP102290">
    <property type="protein sequence ID" value="UWP59929.1"/>
    <property type="molecule type" value="Genomic_DNA"/>
</dbReference>
<dbReference type="RefSeq" id="WP_044983638.1">
    <property type="nucleotide sequence ID" value="NZ_CABLBR010000052.1"/>
</dbReference>
<dbReference type="Proteomes" id="UP001060164">
    <property type="component" value="Chromosome"/>
</dbReference>
<dbReference type="Pfam" id="PF02391">
    <property type="entry name" value="MoaE"/>
    <property type="match status" value="1"/>
</dbReference>
<accession>A0ABY5VIC5</accession>
<dbReference type="SUPFAM" id="SSF54690">
    <property type="entry name" value="Molybdopterin synthase subunit MoaE"/>
    <property type="match status" value="1"/>
</dbReference>
<reference evidence="1" key="1">
    <citation type="journal article" date="2022" name="Cell">
        <title>Design, construction, and in vivo augmentation of a complex gut microbiome.</title>
        <authorList>
            <person name="Cheng A.G."/>
            <person name="Ho P.Y."/>
            <person name="Aranda-Diaz A."/>
            <person name="Jain S."/>
            <person name="Yu F.B."/>
            <person name="Meng X."/>
            <person name="Wang M."/>
            <person name="Iakiviak M."/>
            <person name="Nagashima K."/>
            <person name="Zhao A."/>
            <person name="Murugkar P."/>
            <person name="Patil A."/>
            <person name="Atabakhsh K."/>
            <person name="Weakley A."/>
            <person name="Yan J."/>
            <person name="Brumbaugh A.R."/>
            <person name="Higginbottom S."/>
            <person name="Dimas A."/>
            <person name="Shiver A.L."/>
            <person name="Deutschbauer A."/>
            <person name="Neff N."/>
            <person name="Sonnenburg J.L."/>
            <person name="Huang K.C."/>
            <person name="Fischbach M.A."/>
        </authorList>
    </citation>
    <scope>NUCLEOTIDE SEQUENCE</scope>
    <source>
        <strain evidence="1">DSM 19829</strain>
    </source>
</reference>
<organism evidence="1 2">
    <name type="scientific">Ruminococcus gauvreauii</name>
    <dbReference type="NCBI Taxonomy" id="438033"/>
    <lineage>
        <taxon>Bacteria</taxon>
        <taxon>Bacillati</taxon>
        <taxon>Bacillota</taxon>
        <taxon>Clostridia</taxon>
        <taxon>Eubacteriales</taxon>
        <taxon>Oscillospiraceae</taxon>
        <taxon>Ruminococcus</taxon>
    </lineage>
</organism>
<dbReference type="InterPro" id="IPR003448">
    <property type="entry name" value="Mopterin_biosynth_MoaE"/>
</dbReference>
<sequence>MTKNISRFAVEGGNGGVAPSVDIWLREAKTDSSASGCGMYLIHNGVVRQTARAKVRLGEKTAKPVTGLLFSYDEEKVSAAAEKTYQMPGICYIRVWLNSGKLSVGDDIMQVLIGGDIRPHVVDALQALVEQIKSTCVTETELF</sequence>
<protein>
    <submittedName>
        <fullName evidence="1">Molybdenum cofactor biosynthesis protein MoaE</fullName>
    </submittedName>
</protein>
<dbReference type="Gene3D" id="3.90.1170.40">
    <property type="entry name" value="Molybdopterin biosynthesis MoaE subunit"/>
    <property type="match status" value="1"/>
</dbReference>
<name>A0ABY5VIC5_9FIRM</name>
<keyword evidence="2" id="KW-1185">Reference proteome</keyword>